<evidence type="ECO:0000256" key="5">
    <source>
        <dbReference type="ARBA" id="ARBA00023136"/>
    </source>
</evidence>
<feature type="signal peptide" evidence="8">
    <location>
        <begin position="1"/>
        <end position="18"/>
    </location>
</feature>
<feature type="domain" description="Copper acquisition factor BIM1-like" evidence="9">
    <location>
        <begin position="17"/>
        <end position="167"/>
    </location>
</feature>
<evidence type="ECO:0000313" key="10">
    <source>
        <dbReference type="EMBL" id="OAX38998.1"/>
    </source>
</evidence>
<dbReference type="Pfam" id="PF20238">
    <property type="entry name" value="BIM1-like_dom"/>
    <property type="match status" value="1"/>
</dbReference>
<accession>A0A1B7N2A5</accession>
<dbReference type="Proteomes" id="UP000092154">
    <property type="component" value="Unassembled WGS sequence"/>
</dbReference>
<dbReference type="InParanoid" id="A0A1B7N2A5"/>
<reference evidence="10 11" key="1">
    <citation type="submission" date="2016-06" db="EMBL/GenBank/DDBJ databases">
        <title>Comparative genomics of the ectomycorrhizal sister species Rhizopogon vinicolor and Rhizopogon vesiculosus (Basidiomycota: Boletales) reveals a divergence of the mating type B locus.</title>
        <authorList>
            <consortium name="DOE Joint Genome Institute"/>
            <person name="Mujic A.B."/>
            <person name="Kuo A."/>
            <person name="Tritt A."/>
            <person name="Lipzen A."/>
            <person name="Chen C."/>
            <person name="Johnson J."/>
            <person name="Sharma A."/>
            <person name="Barry K."/>
            <person name="Grigoriev I.V."/>
            <person name="Spatafora J.W."/>
        </authorList>
    </citation>
    <scope>NUCLEOTIDE SEQUENCE [LARGE SCALE GENOMIC DNA]</scope>
    <source>
        <strain evidence="10 11">AM-OR11-026</strain>
    </source>
</reference>
<proteinExistence type="predicted"/>
<evidence type="ECO:0000256" key="8">
    <source>
        <dbReference type="SAM" id="SignalP"/>
    </source>
</evidence>
<keyword evidence="5" id="KW-0472">Membrane</keyword>
<keyword evidence="4 8" id="KW-0732">Signal</keyword>
<protein>
    <recommendedName>
        <fullName evidence="9">Copper acquisition factor BIM1-like domain-containing protein</fullName>
    </recommendedName>
</protein>
<evidence type="ECO:0000256" key="3">
    <source>
        <dbReference type="ARBA" id="ARBA00022622"/>
    </source>
</evidence>
<organism evidence="10 11">
    <name type="scientific">Rhizopogon vinicolor AM-OR11-026</name>
    <dbReference type="NCBI Taxonomy" id="1314800"/>
    <lineage>
        <taxon>Eukaryota</taxon>
        <taxon>Fungi</taxon>
        <taxon>Dikarya</taxon>
        <taxon>Basidiomycota</taxon>
        <taxon>Agaricomycotina</taxon>
        <taxon>Agaricomycetes</taxon>
        <taxon>Agaricomycetidae</taxon>
        <taxon>Boletales</taxon>
        <taxon>Suillineae</taxon>
        <taxon>Rhizopogonaceae</taxon>
        <taxon>Rhizopogon</taxon>
    </lineage>
</organism>
<feature type="chain" id="PRO_5008597763" description="Copper acquisition factor BIM1-like domain-containing protein" evidence="8">
    <location>
        <begin position="19"/>
        <end position="212"/>
    </location>
</feature>
<keyword evidence="11" id="KW-1185">Reference proteome</keyword>
<keyword evidence="7" id="KW-0449">Lipoprotein</keyword>
<dbReference type="InterPro" id="IPR046936">
    <property type="entry name" value="BIM1-like"/>
</dbReference>
<gene>
    <name evidence="10" type="ORF">K503DRAFT_717271</name>
</gene>
<keyword evidence="3" id="KW-0336">GPI-anchor</keyword>
<name>A0A1B7N2A5_9AGAM</name>
<keyword evidence="6" id="KW-0325">Glycoprotein</keyword>
<dbReference type="AlphaFoldDB" id="A0A1B7N2A5"/>
<dbReference type="EMBL" id="KV448267">
    <property type="protein sequence ID" value="OAX38998.1"/>
    <property type="molecule type" value="Genomic_DNA"/>
</dbReference>
<dbReference type="PANTHER" id="PTHR34992">
    <property type="entry name" value="HYPHAL ANASTAMOSIS-7 PROTEIN"/>
    <property type="match status" value="1"/>
</dbReference>
<evidence type="ECO:0000256" key="7">
    <source>
        <dbReference type="ARBA" id="ARBA00023288"/>
    </source>
</evidence>
<evidence type="ECO:0000313" key="11">
    <source>
        <dbReference type="Proteomes" id="UP000092154"/>
    </source>
</evidence>
<comment type="subcellular location">
    <subcellularLocation>
        <location evidence="1">Cell membrane</location>
        <topology evidence="1">Lipid-anchor</topology>
        <topology evidence="1">GPI-anchor</topology>
    </subcellularLocation>
</comment>
<evidence type="ECO:0000256" key="1">
    <source>
        <dbReference type="ARBA" id="ARBA00004609"/>
    </source>
</evidence>
<dbReference type="STRING" id="1314800.A0A1B7N2A5"/>
<keyword evidence="2" id="KW-1003">Cell membrane</keyword>
<sequence>MYLSSIALAAVLFTGVQAHFQLQYPIPRGPFVEDSEPTFCDGYNDAVSNRTVFPLSNGIINMNSEHPLWTAGVIVSTFQDPNNFSDFNSSSGYQMGVQFFQQSGEGLYCFPIDLATSNISGIEDGANVTIQIVFDGGDGTLYQCADLTLSANTTVPADTTSSCTNVTSTSTSTATATAASSTSTNSAGKEVQVASGFIVGVVTMMMALLPAL</sequence>
<dbReference type="GO" id="GO:0098552">
    <property type="term" value="C:side of membrane"/>
    <property type="evidence" value="ECO:0007669"/>
    <property type="project" value="UniProtKB-KW"/>
</dbReference>
<dbReference type="GO" id="GO:0005886">
    <property type="term" value="C:plasma membrane"/>
    <property type="evidence" value="ECO:0007669"/>
    <property type="project" value="UniProtKB-SubCell"/>
</dbReference>
<evidence type="ECO:0000256" key="6">
    <source>
        <dbReference type="ARBA" id="ARBA00023180"/>
    </source>
</evidence>
<evidence type="ECO:0000256" key="4">
    <source>
        <dbReference type="ARBA" id="ARBA00022729"/>
    </source>
</evidence>
<dbReference type="InterPro" id="IPR046530">
    <property type="entry name" value="BIM1-like_dom"/>
</dbReference>
<dbReference type="OrthoDB" id="2146436at2759"/>
<evidence type="ECO:0000256" key="2">
    <source>
        <dbReference type="ARBA" id="ARBA00022475"/>
    </source>
</evidence>
<evidence type="ECO:0000259" key="9">
    <source>
        <dbReference type="Pfam" id="PF20238"/>
    </source>
</evidence>
<dbReference type="CDD" id="cd21176">
    <property type="entry name" value="LPMO_auxiliary-like"/>
    <property type="match status" value="1"/>
</dbReference>